<proteinExistence type="predicted"/>
<dbReference type="InterPro" id="IPR048068">
    <property type="entry name" value="LarA-like"/>
</dbReference>
<comment type="caution">
    <text evidence="1">The sequence shown here is derived from an EMBL/GenBank/DDBJ whole genome shotgun (WGS) entry which is preliminary data.</text>
</comment>
<dbReference type="PANTHER" id="PTHR33171">
    <property type="entry name" value="LAR_N DOMAIN-CONTAINING PROTEIN"/>
    <property type="match status" value="1"/>
</dbReference>
<protein>
    <submittedName>
        <fullName evidence="1">Uncharacterized protein</fullName>
    </submittedName>
</protein>
<feature type="non-terminal residue" evidence="1">
    <location>
        <position position="1"/>
    </location>
</feature>
<dbReference type="InterPro" id="IPR043166">
    <property type="entry name" value="LarA-like_C"/>
</dbReference>
<reference evidence="1" key="1">
    <citation type="journal article" date="2015" name="Nature">
        <title>Complex archaea that bridge the gap between prokaryotes and eukaryotes.</title>
        <authorList>
            <person name="Spang A."/>
            <person name="Saw J.H."/>
            <person name="Jorgensen S.L."/>
            <person name="Zaremba-Niedzwiedzka K."/>
            <person name="Martijn J."/>
            <person name="Lind A.E."/>
            <person name="van Eijk R."/>
            <person name="Schleper C."/>
            <person name="Guy L."/>
            <person name="Ettema T.J."/>
        </authorList>
    </citation>
    <scope>NUCLEOTIDE SEQUENCE</scope>
</reference>
<dbReference type="Gene3D" id="3.90.226.30">
    <property type="match status" value="1"/>
</dbReference>
<dbReference type="PANTHER" id="PTHR33171:SF17">
    <property type="entry name" value="LARA-LIKE N-TERMINAL DOMAIN-CONTAINING PROTEIN"/>
    <property type="match status" value="1"/>
</dbReference>
<evidence type="ECO:0000313" key="1">
    <source>
        <dbReference type="EMBL" id="KKL04397.1"/>
    </source>
</evidence>
<sequence length="348" mass="38327">VVLDIKAENLEQNIDSEGKVLEDAVIQEKLGTLDLSKPNEIVVLHDSKAVQKVLSTLYMMCEQKSKPFPQIFAEKRIINQVKQKLPEGSMISEFGDSELSNTNLVFLGEMEFNGLFGFETIATRLIKKFGKDGMLAAYAKRKENLPSPGHVGDSMEEAKKFTNNFEIQGIEVVASSKGIVDLAVGHPSSTVSLSQTLEGFGTKDVGEHKTMVISTGKNASNDTLARSLSSLWNCSGSIKQDGLAILLAECKNGIGSQAIEQFIEGRLGVERLKNPTKYIDGMEDLLFLTEIQKKFQIALVSILPELYAKRLNMISLSSTKHAMDYILKTQGVRQKVEVISDGARLLLR</sequence>
<gene>
    <name evidence="1" type="ORF">LCGC14_2616480</name>
</gene>
<organism evidence="1">
    <name type="scientific">marine sediment metagenome</name>
    <dbReference type="NCBI Taxonomy" id="412755"/>
    <lineage>
        <taxon>unclassified sequences</taxon>
        <taxon>metagenomes</taxon>
        <taxon>ecological metagenomes</taxon>
    </lineage>
</organism>
<dbReference type="AlphaFoldDB" id="A0A0F9ARY5"/>
<name>A0A0F9ARY5_9ZZZZ</name>
<dbReference type="EMBL" id="LAZR01044539">
    <property type="protein sequence ID" value="KKL04397.1"/>
    <property type="molecule type" value="Genomic_DNA"/>
</dbReference>
<accession>A0A0F9ARY5</accession>